<keyword evidence="2" id="KW-1185">Reference proteome</keyword>
<organism evidence="1 2">
    <name type="scientific">Desulfoscipio gibsoniae DSM 7213</name>
    <dbReference type="NCBI Taxonomy" id="767817"/>
    <lineage>
        <taxon>Bacteria</taxon>
        <taxon>Bacillati</taxon>
        <taxon>Bacillota</taxon>
        <taxon>Clostridia</taxon>
        <taxon>Eubacteriales</taxon>
        <taxon>Desulfallaceae</taxon>
        <taxon>Desulfoscipio</taxon>
    </lineage>
</organism>
<dbReference type="RefSeq" id="WP_006521497.1">
    <property type="nucleotide sequence ID" value="NC_021184.1"/>
</dbReference>
<evidence type="ECO:0000313" key="1">
    <source>
        <dbReference type="EMBL" id="AGL03456.1"/>
    </source>
</evidence>
<dbReference type="AlphaFoldDB" id="R4KV12"/>
<protein>
    <submittedName>
        <fullName evidence="1">Uncharacterized protein</fullName>
    </submittedName>
</protein>
<dbReference type="Proteomes" id="UP000013520">
    <property type="component" value="Chromosome"/>
</dbReference>
<accession>R4KV12</accession>
<sequence length="41" mass="4699">MNEQDIQGEAIGTWMNKSELEKTLSIGMYGPPELKHDEKIH</sequence>
<dbReference type="HOGENOM" id="CLU_3268989_0_0_9"/>
<gene>
    <name evidence="1" type="ORF">Desgi_4203</name>
</gene>
<proteinExistence type="predicted"/>
<evidence type="ECO:0000313" key="2">
    <source>
        <dbReference type="Proteomes" id="UP000013520"/>
    </source>
</evidence>
<dbReference type="KEGG" id="dgi:Desgi_4203"/>
<reference evidence="1 2" key="1">
    <citation type="submission" date="2012-01" db="EMBL/GenBank/DDBJ databases">
        <title>Complete sequence of Desulfotomaculum gibsoniae DSM 7213.</title>
        <authorList>
            <consortium name="US DOE Joint Genome Institute"/>
            <person name="Lucas S."/>
            <person name="Han J."/>
            <person name="Lapidus A."/>
            <person name="Cheng J.-F."/>
            <person name="Goodwin L."/>
            <person name="Pitluck S."/>
            <person name="Peters L."/>
            <person name="Ovchinnikova G."/>
            <person name="Teshima H."/>
            <person name="Detter J.C."/>
            <person name="Han C."/>
            <person name="Tapia R."/>
            <person name="Land M."/>
            <person name="Hauser L."/>
            <person name="Kyrpides N."/>
            <person name="Ivanova N."/>
            <person name="Pagani I."/>
            <person name="Parshina S."/>
            <person name="Plugge C."/>
            <person name="Muyzer G."/>
            <person name="Kuever J."/>
            <person name="Ivanova A."/>
            <person name="Nazina T."/>
            <person name="Klenk H.-P."/>
            <person name="Brambilla E."/>
            <person name="Spring S."/>
            <person name="Stams A.F."/>
            <person name="Woyke T."/>
        </authorList>
    </citation>
    <scope>NUCLEOTIDE SEQUENCE [LARGE SCALE GENOMIC DNA]</scope>
    <source>
        <strain evidence="1 2">DSM 7213</strain>
    </source>
</reference>
<dbReference type="EMBL" id="CP003273">
    <property type="protein sequence ID" value="AGL03456.1"/>
    <property type="molecule type" value="Genomic_DNA"/>
</dbReference>
<name>R4KV12_9FIRM</name>